<dbReference type="AlphaFoldDB" id="A0A7I4FKV7"/>
<dbReference type="GO" id="GO:0008318">
    <property type="term" value="F:protein prenyltransferase activity"/>
    <property type="evidence" value="ECO:0007669"/>
    <property type="project" value="InterPro"/>
</dbReference>
<evidence type="ECO:0000256" key="3">
    <source>
        <dbReference type="ARBA" id="ARBA00022602"/>
    </source>
</evidence>
<dbReference type="InParanoid" id="A0A7I4FKV7"/>
<evidence type="ECO:0000259" key="10">
    <source>
        <dbReference type="Pfam" id="PF00432"/>
    </source>
</evidence>
<dbReference type="GO" id="GO:0005968">
    <property type="term" value="C:Rab-protein geranylgeranyltransferase complex"/>
    <property type="evidence" value="ECO:0000318"/>
    <property type="project" value="GO_Central"/>
</dbReference>
<name>A0A7I4FKV7_PHYPA</name>
<evidence type="ECO:0000256" key="1">
    <source>
        <dbReference type="ARBA" id="ARBA00001947"/>
    </source>
</evidence>
<evidence type="ECO:0000256" key="8">
    <source>
        <dbReference type="ARBA" id="ARBA00030816"/>
    </source>
</evidence>
<keyword evidence="7" id="KW-0862">Zinc</keyword>
<dbReference type="Pfam" id="PF00432">
    <property type="entry name" value="Prenyltrans"/>
    <property type="match status" value="2"/>
</dbReference>
<reference evidence="11" key="3">
    <citation type="submission" date="2020-12" db="UniProtKB">
        <authorList>
            <consortium name="EnsemblPlants"/>
        </authorList>
    </citation>
    <scope>IDENTIFICATION</scope>
</reference>
<evidence type="ECO:0000256" key="5">
    <source>
        <dbReference type="ARBA" id="ARBA00022723"/>
    </source>
</evidence>
<reference evidence="11 12" key="2">
    <citation type="journal article" date="2018" name="Plant J.">
        <title>The Physcomitrella patens chromosome-scale assembly reveals moss genome structure and evolution.</title>
        <authorList>
            <person name="Lang D."/>
            <person name="Ullrich K.K."/>
            <person name="Murat F."/>
            <person name="Fuchs J."/>
            <person name="Jenkins J."/>
            <person name="Haas F.B."/>
            <person name="Piednoel M."/>
            <person name="Gundlach H."/>
            <person name="Van Bel M."/>
            <person name="Meyberg R."/>
            <person name="Vives C."/>
            <person name="Morata J."/>
            <person name="Symeonidi A."/>
            <person name="Hiss M."/>
            <person name="Muchero W."/>
            <person name="Kamisugi Y."/>
            <person name="Saleh O."/>
            <person name="Blanc G."/>
            <person name="Decker E.L."/>
            <person name="van Gessel N."/>
            <person name="Grimwood J."/>
            <person name="Hayes R.D."/>
            <person name="Graham S.W."/>
            <person name="Gunter L.E."/>
            <person name="McDaniel S.F."/>
            <person name="Hoernstein S.N.W."/>
            <person name="Larsson A."/>
            <person name="Li F.W."/>
            <person name="Perroud P.F."/>
            <person name="Phillips J."/>
            <person name="Ranjan P."/>
            <person name="Rokshar D.S."/>
            <person name="Rothfels C.J."/>
            <person name="Schneider L."/>
            <person name="Shu S."/>
            <person name="Stevenson D.W."/>
            <person name="Thummler F."/>
            <person name="Tillich M."/>
            <person name="Villarreal Aguilar J.C."/>
            <person name="Widiez T."/>
            <person name="Wong G.K."/>
            <person name="Wymore A."/>
            <person name="Zhang Y."/>
            <person name="Zimmer A.D."/>
            <person name="Quatrano R.S."/>
            <person name="Mayer K.F.X."/>
            <person name="Goodstein D."/>
            <person name="Casacuberta J.M."/>
            <person name="Vandepoele K."/>
            <person name="Reski R."/>
            <person name="Cuming A.C."/>
            <person name="Tuskan G.A."/>
            <person name="Maumus F."/>
            <person name="Salse J."/>
            <person name="Schmutz J."/>
            <person name="Rensing S.A."/>
        </authorList>
    </citation>
    <scope>NUCLEOTIDE SEQUENCE [LARGE SCALE GENOMIC DNA]</scope>
    <source>
        <strain evidence="11 12">cv. Gransden 2004</strain>
    </source>
</reference>
<dbReference type="InterPro" id="IPR045089">
    <property type="entry name" value="PGGT1B-like"/>
</dbReference>
<dbReference type="EnsemblPlants" id="Pp3c2_3550V3.2">
    <property type="protein sequence ID" value="Pp3c2_3550V3.2"/>
    <property type="gene ID" value="Pp3c2_3550"/>
</dbReference>
<dbReference type="Gene3D" id="1.50.10.20">
    <property type="match status" value="2"/>
</dbReference>
<evidence type="ECO:0000256" key="2">
    <source>
        <dbReference type="ARBA" id="ARBA00010497"/>
    </source>
</evidence>
<dbReference type="SUPFAM" id="SSF48239">
    <property type="entry name" value="Terpenoid cyclases/Protein prenyltransferases"/>
    <property type="match status" value="1"/>
</dbReference>
<organism evidence="11 12">
    <name type="scientific">Physcomitrium patens</name>
    <name type="common">Spreading-leaved earth moss</name>
    <name type="synonym">Physcomitrella patens</name>
    <dbReference type="NCBI Taxonomy" id="3218"/>
    <lineage>
        <taxon>Eukaryota</taxon>
        <taxon>Viridiplantae</taxon>
        <taxon>Streptophyta</taxon>
        <taxon>Embryophyta</taxon>
        <taxon>Bryophyta</taxon>
        <taxon>Bryophytina</taxon>
        <taxon>Bryopsida</taxon>
        <taxon>Funariidae</taxon>
        <taxon>Funariales</taxon>
        <taxon>Funariaceae</taxon>
        <taxon>Physcomitrium</taxon>
    </lineage>
</organism>
<keyword evidence="12" id="KW-1185">Reference proteome</keyword>
<keyword evidence="6" id="KW-0677">Repeat</keyword>
<evidence type="ECO:0000256" key="9">
    <source>
        <dbReference type="ARBA" id="ARBA00032766"/>
    </source>
</evidence>
<keyword evidence="3" id="KW-0637">Prenyltransferase</keyword>
<evidence type="ECO:0000256" key="4">
    <source>
        <dbReference type="ARBA" id="ARBA00022679"/>
    </source>
</evidence>
<evidence type="ECO:0000313" key="11">
    <source>
        <dbReference type="EnsemblPlants" id="Pp3c2_3550V3.2"/>
    </source>
</evidence>
<sequence length="155" mass="17413">MEHLRMSGTYWGHTALDIMGRLGGFGCNHEHDPHILYTLSAVQILALFDRLDAVDADKIVLTEEFLFRFAILASLVMMDRVHWIDKKKLEQFILDCQDPKSGGISDRPDDAVDVFHTFFGEARLSLLGFPGLTAIDSAYAPPVDVVGRVFYGKKK</sequence>
<proteinExistence type="inferred from homology"/>
<accession>A0A7I4FKV7</accession>
<dbReference type="Proteomes" id="UP000006727">
    <property type="component" value="Chromosome 2"/>
</dbReference>
<evidence type="ECO:0000256" key="7">
    <source>
        <dbReference type="ARBA" id="ARBA00022833"/>
    </source>
</evidence>
<protein>
    <recommendedName>
        <fullName evidence="8">Geranylgeranyl transferase type II subunit beta</fullName>
    </recommendedName>
    <alternativeName>
        <fullName evidence="9">Type II protein geranyl-geranyltransferase subunit beta</fullName>
    </alternativeName>
</protein>
<dbReference type="PANTHER" id="PTHR11774:SF11">
    <property type="entry name" value="GERANYLGERANYL TRANSFERASE TYPE-2 SUBUNIT BETA"/>
    <property type="match status" value="1"/>
</dbReference>
<dbReference type="InterPro" id="IPR008930">
    <property type="entry name" value="Terpenoid_cyclase/PrenylTrfase"/>
</dbReference>
<dbReference type="OMA" id="IVSCKNH"/>
<dbReference type="Gramene" id="Pp3c2_3550V3.2">
    <property type="protein sequence ID" value="Pp3c2_3550V3.2"/>
    <property type="gene ID" value="Pp3c2_3550"/>
</dbReference>
<evidence type="ECO:0000256" key="6">
    <source>
        <dbReference type="ARBA" id="ARBA00022737"/>
    </source>
</evidence>
<keyword evidence="4" id="KW-0808">Transferase</keyword>
<dbReference type="EMBL" id="ABEU02000002">
    <property type="status" value="NOT_ANNOTATED_CDS"/>
    <property type="molecule type" value="Genomic_DNA"/>
</dbReference>
<comment type="similarity">
    <text evidence="2">Belongs to the protein prenyltransferase subunit beta family.</text>
</comment>
<evidence type="ECO:0000313" key="12">
    <source>
        <dbReference type="Proteomes" id="UP000006727"/>
    </source>
</evidence>
<comment type="cofactor">
    <cofactor evidence="1">
        <name>Zn(2+)</name>
        <dbReference type="ChEBI" id="CHEBI:29105"/>
    </cofactor>
</comment>
<keyword evidence="5" id="KW-0479">Metal-binding</keyword>
<dbReference type="GO" id="GO:0046872">
    <property type="term" value="F:metal ion binding"/>
    <property type="evidence" value="ECO:0007669"/>
    <property type="project" value="UniProtKB-KW"/>
</dbReference>
<dbReference type="PANTHER" id="PTHR11774">
    <property type="entry name" value="GERANYLGERANYL TRANSFERASE TYPE BETA SUBUNIT"/>
    <property type="match status" value="1"/>
</dbReference>
<reference evidence="11 12" key="1">
    <citation type="journal article" date="2008" name="Science">
        <title>The Physcomitrella genome reveals evolutionary insights into the conquest of land by plants.</title>
        <authorList>
            <person name="Rensing S."/>
            <person name="Lang D."/>
            <person name="Zimmer A."/>
            <person name="Terry A."/>
            <person name="Salamov A."/>
            <person name="Shapiro H."/>
            <person name="Nishiyama T."/>
            <person name="Perroud P.-F."/>
            <person name="Lindquist E."/>
            <person name="Kamisugi Y."/>
            <person name="Tanahashi T."/>
            <person name="Sakakibara K."/>
            <person name="Fujita T."/>
            <person name="Oishi K."/>
            <person name="Shin-I T."/>
            <person name="Kuroki Y."/>
            <person name="Toyoda A."/>
            <person name="Suzuki Y."/>
            <person name="Hashimoto A."/>
            <person name="Yamaguchi K."/>
            <person name="Sugano A."/>
            <person name="Kohara Y."/>
            <person name="Fujiyama A."/>
            <person name="Anterola A."/>
            <person name="Aoki S."/>
            <person name="Ashton N."/>
            <person name="Barbazuk W.B."/>
            <person name="Barker E."/>
            <person name="Bennetzen J."/>
            <person name="Bezanilla M."/>
            <person name="Blankenship R."/>
            <person name="Cho S.H."/>
            <person name="Dutcher S."/>
            <person name="Estelle M."/>
            <person name="Fawcett J.A."/>
            <person name="Gundlach H."/>
            <person name="Hanada K."/>
            <person name="Heyl A."/>
            <person name="Hicks K.A."/>
            <person name="Hugh J."/>
            <person name="Lohr M."/>
            <person name="Mayer K."/>
            <person name="Melkozernov A."/>
            <person name="Murata T."/>
            <person name="Nelson D."/>
            <person name="Pils B."/>
            <person name="Prigge M."/>
            <person name="Reiss B."/>
            <person name="Renner T."/>
            <person name="Rombauts S."/>
            <person name="Rushton P."/>
            <person name="Sanderfoot A."/>
            <person name="Schween G."/>
            <person name="Shiu S.-H."/>
            <person name="Stueber K."/>
            <person name="Theodoulou F.L."/>
            <person name="Tu H."/>
            <person name="Van de Peer Y."/>
            <person name="Verrier P.J."/>
            <person name="Waters E."/>
            <person name="Wood A."/>
            <person name="Yang L."/>
            <person name="Cove D."/>
            <person name="Cuming A."/>
            <person name="Hasebe M."/>
            <person name="Lucas S."/>
            <person name="Mishler D.B."/>
            <person name="Reski R."/>
            <person name="Grigoriev I."/>
            <person name="Quatrano R.S."/>
            <person name="Boore J.L."/>
        </authorList>
    </citation>
    <scope>NUCLEOTIDE SEQUENCE [LARGE SCALE GENOMIC DNA]</scope>
    <source>
        <strain evidence="11 12">cv. Gransden 2004</strain>
    </source>
</reference>
<feature type="domain" description="Prenyltransferase alpha-alpha toroid" evidence="10">
    <location>
        <begin position="21"/>
        <end position="60"/>
    </location>
</feature>
<dbReference type="GO" id="GO:0006888">
    <property type="term" value="P:endoplasmic reticulum to Golgi vesicle-mediated transport"/>
    <property type="evidence" value="ECO:0000318"/>
    <property type="project" value="GO_Central"/>
</dbReference>
<feature type="domain" description="Prenyltransferase alpha-alpha toroid" evidence="10">
    <location>
        <begin position="69"/>
        <end position="139"/>
    </location>
</feature>
<dbReference type="InterPro" id="IPR001330">
    <property type="entry name" value="Prenyltrans"/>
</dbReference>